<dbReference type="Pfam" id="PF13177">
    <property type="entry name" value="DNA_pol3_delta2"/>
    <property type="match status" value="1"/>
</dbReference>
<keyword evidence="10" id="KW-0239">DNA-directed DNA polymerase</keyword>
<feature type="region of interest" description="Disordered" evidence="12">
    <location>
        <begin position="574"/>
        <end position="799"/>
    </location>
</feature>
<feature type="domain" description="AAA+ ATPase" evidence="13">
    <location>
        <begin position="36"/>
        <end position="177"/>
    </location>
</feature>
<evidence type="ECO:0000313" key="14">
    <source>
        <dbReference type="EMBL" id="MFB9643035.1"/>
    </source>
</evidence>
<reference evidence="14 15" key="1">
    <citation type="submission" date="2024-09" db="EMBL/GenBank/DDBJ databases">
        <authorList>
            <person name="Sun Q."/>
            <person name="Mori K."/>
        </authorList>
    </citation>
    <scope>NUCLEOTIDE SEQUENCE [LARGE SCALE GENOMIC DNA]</scope>
    <source>
        <strain evidence="14 15">JCM 14321</strain>
    </source>
</reference>
<comment type="caution">
    <text evidence="14">The sequence shown here is derived from an EMBL/GenBank/DDBJ whole genome shotgun (WGS) entry which is preliminary data.</text>
</comment>
<dbReference type="InterPro" id="IPR003593">
    <property type="entry name" value="AAA+_ATPase"/>
</dbReference>
<feature type="compositionally biased region" description="Basic and acidic residues" evidence="12">
    <location>
        <begin position="436"/>
        <end position="448"/>
    </location>
</feature>
<keyword evidence="9" id="KW-0067">ATP-binding</keyword>
<dbReference type="InterPro" id="IPR008921">
    <property type="entry name" value="DNA_pol3_clamp-load_cplx_C"/>
</dbReference>
<keyword evidence="5" id="KW-0235">DNA replication</keyword>
<evidence type="ECO:0000256" key="7">
    <source>
        <dbReference type="ARBA" id="ARBA00022741"/>
    </source>
</evidence>
<feature type="compositionally biased region" description="Basic and acidic residues" evidence="12">
    <location>
        <begin position="716"/>
        <end position="726"/>
    </location>
</feature>
<feature type="compositionally biased region" description="Acidic residues" evidence="12">
    <location>
        <begin position="730"/>
        <end position="744"/>
    </location>
</feature>
<evidence type="ECO:0000256" key="1">
    <source>
        <dbReference type="ARBA" id="ARBA00006360"/>
    </source>
</evidence>
<keyword evidence="6" id="KW-0479">Metal-binding</keyword>
<feature type="compositionally biased region" description="Pro residues" evidence="12">
    <location>
        <begin position="745"/>
        <end position="762"/>
    </location>
</feature>
<dbReference type="InterPro" id="IPR050238">
    <property type="entry name" value="DNA_Rep/Repair_Clamp_Loader"/>
</dbReference>
<gene>
    <name evidence="14" type="ORF">ACFFQV_12115</name>
</gene>
<dbReference type="CDD" id="cd00009">
    <property type="entry name" value="AAA"/>
    <property type="match status" value="1"/>
</dbReference>
<evidence type="ECO:0000256" key="4">
    <source>
        <dbReference type="ARBA" id="ARBA00022695"/>
    </source>
</evidence>
<dbReference type="SMART" id="SM00382">
    <property type="entry name" value="AAA"/>
    <property type="match status" value="1"/>
</dbReference>
<protein>
    <recommendedName>
        <fullName evidence="2">DNA-directed DNA polymerase</fullName>
        <ecNumber evidence="2">2.7.7.7</ecNumber>
    </recommendedName>
</protein>
<feature type="compositionally biased region" description="Low complexity" evidence="12">
    <location>
        <begin position="449"/>
        <end position="473"/>
    </location>
</feature>
<dbReference type="RefSeq" id="WP_157422297.1">
    <property type="nucleotide sequence ID" value="NZ_BAAANI010000002.1"/>
</dbReference>
<dbReference type="CDD" id="cd18137">
    <property type="entry name" value="HLD_clamp_pol_III_gamma_tau"/>
    <property type="match status" value="1"/>
</dbReference>
<evidence type="ECO:0000256" key="9">
    <source>
        <dbReference type="ARBA" id="ARBA00022840"/>
    </source>
</evidence>
<proteinExistence type="inferred from homology"/>
<dbReference type="PANTHER" id="PTHR11669:SF0">
    <property type="entry name" value="PROTEIN STICHEL-LIKE 2"/>
    <property type="match status" value="1"/>
</dbReference>
<dbReference type="Pfam" id="PF22608">
    <property type="entry name" value="DNAX_ATPase_lid"/>
    <property type="match status" value="1"/>
</dbReference>
<dbReference type="Pfam" id="PF12169">
    <property type="entry name" value="DNA_pol3_gamma3"/>
    <property type="match status" value="1"/>
</dbReference>
<evidence type="ECO:0000256" key="10">
    <source>
        <dbReference type="ARBA" id="ARBA00022932"/>
    </source>
</evidence>
<organism evidence="14 15">
    <name type="scientific">Agromyces lapidis</name>
    <dbReference type="NCBI Taxonomy" id="279574"/>
    <lineage>
        <taxon>Bacteria</taxon>
        <taxon>Bacillati</taxon>
        <taxon>Actinomycetota</taxon>
        <taxon>Actinomycetes</taxon>
        <taxon>Micrococcales</taxon>
        <taxon>Microbacteriaceae</taxon>
        <taxon>Agromyces</taxon>
    </lineage>
</organism>
<dbReference type="Proteomes" id="UP001589667">
    <property type="component" value="Unassembled WGS sequence"/>
</dbReference>
<dbReference type="InterPro" id="IPR027417">
    <property type="entry name" value="P-loop_NTPase"/>
</dbReference>
<dbReference type="Gene3D" id="3.40.50.300">
    <property type="entry name" value="P-loop containing nucleotide triphosphate hydrolases"/>
    <property type="match status" value="1"/>
</dbReference>
<comment type="catalytic activity">
    <reaction evidence="11">
        <text>DNA(n) + a 2'-deoxyribonucleoside 5'-triphosphate = DNA(n+1) + diphosphate</text>
        <dbReference type="Rhea" id="RHEA:22508"/>
        <dbReference type="Rhea" id="RHEA-COMP:17339"/>
        <dbReference type="Rhea" id="RHEA-COMP:17340"/>
        <dbReference type="ChEBI" id="CHEBI:33019"/>
        <dbReference type="ChEBI" id="CHEBI:61560"/>
        <dbReference type="ChEBI" id="CHEBI:173112"/>
        <dbReference type="EC" id="2.7.7.7"/>
    </reaction>
</comment>
<name>A0ABV5SRR2_9MICO</name>
<dbReference type="GO" id="GO:0003887">
    <property type="term" value="F:DNA-directed DNA polymerase activity"/>
    <property type="evidence" value="ECO:0007669"/>
    <property type="project" value="UniProtKB-EC"/>
</dbReference>
<dbReference type="Gene3D" id="1.20.272.10">
    <property type="match status" value="1"/>
</dbReference>
<feature type="region of interest" description="Disordered" evidence="12">
    <location>
        <begin position="395"/>
        <end position="483"/>
    </location>
</feature>
<keyword evidence="8" id="KW-0862">Zinc</keyword>
<evidence type="ECO:0000256" key="2">
    <source>
        <dbReference type="ARBA" id="ARBA00012417"/>
    </source>
</evidence>
<keyword evidence="15" id="KW-1185">Reference proteome</keyword>
<dbReference type="InterPro" id="IPR012763">
    <property type="entry name" value="DNA_pol_III_sug/sutau_N"/>
</dbReference>
<evidence type="ECO:0000256" key="11">
    <source>
        <dbReference type="ARBA" id="ARBA00049244"/>
    </source>
</evidence>
<dbReference type="NCBIfam" id="TIGR02397">
    <property type="entry name" value="dnaX_nterm"/>
    <property type="match status" value="1"/>
</dbReference>
<evidence type="ECO:0000256" key="3">
    <source>
        <dbReference type="ARBA" id="ARBA00022679"/>
    </source>
</evidence>
<dbReference type="SUPFAM" id="SSF48019">
    <property type="entry name" value="post-AAA+ oligomerization domain-like"/>
    <property type="match status" value="1"/>
</dbReference>
<evidence type="ECO:0000259" key="13">
    <source>
        <dbReference type="SMART" id="SM00382"/>
    </source>
</evidence>
<dbReference type="EMBL" id="JBHMBL010000002">
    <property type="protein sequence ID" value="MFB9643035.1"/>
    <property type="molecule type" value="Genomic_DNA"/>
</dbReference>
<evidence type="ECO:0000313" key="15">
    <source>
        <dbReference type="Proteomes" id="UP001589667"/>
    </source>
</evidence>
<dbReference type="NCBIfam" id="NF005846">
    <property type="entry name" value="PRK07764.1-6"/>
    <property type="match status" value="1"/>
</dbReference>
<dbReference type="PANTHER" id="PTHR11669">
    <property type="entry name" value="REPLICATION FACTOR C / DNA POLYMERASE III GAMMA-TAU SUBUNIT"/>
    <property type="match status" value="1"/>
</dbReference>
<dbReference type="SUPFAM" id="SSF52540">
    <property type="entry name" value="P-loop containing nucleoside triphosphate hydrolases"/>
    <property type="match status" value="1"/>
</dbReference>
<keyword evidence="4 14" id="KW-0548">Nucleotidyltransferase</keyword>
<comment type="similarity">
    <text evidence="1">Belongs to the DnaX/STICHEL family.</text>
</comment>
<feature type="compositionally biased region" description="Low complexity" evidence="12">
    <location>
        <begin position="395"/>
        <end position="427"/>
    </location>
</feature>
<evidence type="ECO:0000256" key="6">
    <source>
        <dbReference type="ARBA" id="ARBA00022723"/>
    </source>
</evidence>
<keyword evidence="3 14" id="KW-0808">Transferase</keyword>
<dbReference type="InterPro" id="IPR045085">
    <property type="entry name" value="HLD_clamp_pol_III_gamma_tau"/>
</dbReference>
<feature type="compositionally biased region" description="Low complexity" evidence="12">
    <location>
        <begin position="639"/>
        <end position="654"/>
    </location>
</feature>
<dbReference type="Gene3D" id="1.10.8.60">
    <property type="match status" value="1"/>
</dbReference>
<keyword evidence="7" id="KW-0547">Nucleotide-binding</keyword>
<evidence type="ECO:0000256" key="8">
    <source>
        <dbReference type="ARBA" id="ARBA00022833"/>
    </source>
</evidence>
<dbReference type="InterPro" id="IPR022754">
    <property type="entry name" value="DNA_pol_III_gamma-3"/>
</dbReference>
<feature type="compositionally biased region" description="Low complexity" evidence="12">
    <location>
        <begin position="678"/>
        <end position="715"/>
    </location>
</feature>
<accession>A0ABV5SRR2</accession>
<feature type="compositionally biased region" description="Low complexity" evidence="12">
    <location>
        <begin position="763"/>
        <end position="790"/>
    </location>
</feature>
<evidence type="ECO:0000256" key="12">
    <source>
        <dbReference type="SAM" id="MobiDB-lite"/>
    </source>
</evidence>
<sequence length="827" mass="84815">MVTALYRRYRPETFAEMIGQSQVTEPLMTALRTDRVNHAYLFSGPRGCGKTTSARILARCLNCAEGPTDAPCGVCPSCVELSRGGGGSLDVVEIDAASHGGVDDARDLRERAIFAPARDRYKIFIIDEAHMVTSGGFNALLKIVEEPPEHIKFIFATTEPDKVLGTIRSRTHHYPFRLVPPAPMLEYVQQLCTEEGISVEPGVLALVVRAGGGSPRDTLSLLDQLIAGSEGSTIDYERAVALLGYTHGALLDEVIDAIGTHDAAGAFAAADRVVQTGQDPRRFVEDLLERLRDLIVVAASTPEAAAAVLRGVPEDELARMATQARAFGSAELSRVADLVSQTLTEMTGATSPRLHLELMLARVLVPASDDSERGALARVERLERAVEGGAVAIASGASSGGAVPTAARAVETAPRTPVAAPEAPAPTSQAAPAVAPKRDADHVSDSRPVEPTASPAAAAAAAAAPVADASPAPTERPRPSGPITVQQVRDAWPEVLNVLQRTKRTAWMAALAAQVLEYRTEEAVLVLGFASPGDLDGLRAGSGSQTAADLLRTAIAEVLGVTVKFVPRVIGGGGGGQTSPAPAPAPGSGGGAAASAPASTDSGTARPSGGAAAPARTDAAMSDTAAAAGRPGGEPPAPTTSTTVPAQGRAAESPAGPPAGPVDSWATVAIPRDPEPDTAAVEASARTATALAERPVPDAGPRAEPAAAAEPAASTARRDAGPDHGLPDLPPDDAEAPPADDEPPFDPGPEPEPFDAPPPPVDPGRSSAPNRPASNRPAPARRAPSRPVASTTDGGIQRYGEAVVREVLGATFLEEVEAPARGFGERG</sequence>
<feature type="compositionally biased region" description="Low complexity" evidence="12">
    <location>
        <begin position="593"/>
        <end position="629"/>
    </location>
</feature>
<evidence type="ECO:0000256" key="5">
    <source>
        <dbReference type="ARBA" id="ARBA00022705"/>
    </source>
</evidence>
<dbReference type="EC" id="2.7.7.7" evidence="2"/>